<feature type="coiled-coil region" evidence="1">
    <location>
        <begin position="153"/>
        <end position="180"/>
    </location>
</feature>
<sequence>MSCFKKIVPETLKESDPFSIKVHAIPSNPIKKHVEPIDDDFLEFRRIYGHLFNKNFGKKPYYRYERAQFRPRIEVKTIQLEMPIMGAEQAVIKPNKAIPKTHSSPKPQKKIEKKLHQPSSTTSYELKRKLSHAESSLSKDSKIRIHQTTSTFLDITNRELEVANEKLRHFKELLERKQIQAETQTLSEPKPKKNTRLSSISTLRKKLKDLEKQFYKRPQVVYKSVKERFTQSSLETLYKNQTFFPDKKFDQTLDEAISELQDIVDVKITEEFSESGNSETLKDTKITLDKPNNNLLKSLNFPDASVPVDKYKLYSKDTQPIHSKDISLTSDDTLANFSCSNLGVENKNVSTIETKKNAWINNYAINKPGGDQKEMETEQSFSKTVRFDLDQQMKDLNSGAKKYNWLDPKKSYMVENNHELGDIGDIDKTDQFERSPQRNSFKIVLDDFQNNNTDNISQLIDLSERKLKKFTDLKRDIVDINGFCDELCTITKSDDEDEDELNHKKELSELKARMIEDSSMIQLNEIKHDVNEETIENKNVFDDTNLQNCVMKSSYLMKEFNIQPKIFTEKQDGFADKRKFYQIANKCKDSKAGGVKNLLDSLEFALENSIYTVSQ</sequence>
<dbReference type="EMBL" id="OV651822">
    <property type="protein sequence ID" value="CAH1100316.1"/>
    <property type="molecule type" value="Genomic_DNA"/>
</dbReference>
<keyword evidence="4" id="KW-1185">Reference proteome</keyword>
<keyword evidence="1" id="KW-0175">Coiled coil</keyword>
<evidence type="ECO:0000256" key="2">
    <source>
        <dbReference type="SAM" id="MobiDB-lite"/>
    </source>
</evidence>
<dbReference type="OrthoDB" id="6718962at2759"/>
<dbReference type="Proteomes" id="UP001153636">
    <property type="component" value="Chromosome 10"/>
</dbReference>
<organism evidence="3 4">
    <name type="scientific">Psylliodes chrysocephalus</name>
    <dbReference type="NCBI Taxonomy" id="3402493"/>
    <lineage>
        <taxon>Eukaryota</taxon>
        <taxon>Metazoa</taxon>
        <taxon>Ecdysozoa</taxon>
        <taxon>Arthropoda</taxon>
        <taxon>Hexapoda</taxon>
        <taxon>Insecta</taxon>
        <taxon>Pterygota</taxon>
        <taxon>Neoptera</taxon>
        <taxon>Endopterygota</taxon>
        <taxon>Coleoptera</taxon>
        <taxon>Polyphaga</taxon>
        <taxon>Cucujiformia</taxon>
        <taxon>Chrysomeloidea</taxon>
        <taxon>Chrysomelidae</taxon>
        <taxon>Galerucinae</taxon>
        <taxon>Alticini</taxon>
        <taxon>Psylliodes</taxon>
    </lineage>
</organism>
<evidence type="ECO:0000256" key="1">
    <source>
        <dbReference type="SAM" id="Coils"/>
    </source>
</evidence>
<reference evidence="3" key="1">
    <citation type="submission" date="2022-01" db="EMBL/GenBank/DDBJ databases">
        <authorList>
            <person name="King R."/>
        </authorList>
    </citation>
    <scope>NUCLEOTIDE SEQUENCE</scope>
</reference>
<dbReference type="AlphaFoldDB" id="A0A9P0CLL2"/>
<evidence type="ECO:0000313" key="3">
    <source>
        <dbReference type="EMBL" id="CAH1100316.1"/>
    </source>
</evidence>
<accession>A0A9P0CLL2</accession>
<gene>
    <name evidence="3" type="ORF">PSYICH_LOCUS2097</name>
</gene>
<protein>
    <submittedName>
        <fullName evidence="3">Uncharacterized protein</fullName>
    </submittedName>
</protein>
<evidence type="ECO:0000313" key="4">
    <source>
        <dbReference type="Proteomes" id="UP001153636"/>
    </source>
</evidence>
<name>A0A9P0CLL2_9CUCU</name>
<feature type="region of interest" description="Disordered" evidence="2">
    <location>
        <begin position="94"/>
        <end position="128"/>
    </location>
</feature>
<proteinExistence type="predicted"/>